<evidence type="ECO:0000256" key="1">
    <source>
        <dbReference type="SAM" id="MobiDB-lite"/>
    </source>
</evidence>
<organism evidence="4 5">
    <name type="scientific">Riccia sorocarpa</name>
    <dbReference type="NCBI Taxonomy" id="122646"/>
    <lineage>
        <taxon>Eukaryota</taxon>
        <taxon>Viridiplantae</taxon>
        <taxon>Streptophyta</taxon>
        <taxon>Embryophyta</taxon>
        <taxon>Marchantiophyta</taxon>
        <taxon>Marchantiopsida</taxon>
        <taxon>Marchantiidae</taxon>
        <taxon>Marchantiales</taxon>
        <taxon>Ricciaceae</taxon>
        <taxon>Riccia</taxon>
    </lineage>
</organism>
<evidence type="ECO:0000313" key="4">
    <source>
        <dbReference type="EMBL" id="KAL3698460.1"/>
    </source>
</evidence>
<dbReference type="PANTHER" id="PTHR46880:SF5">
    <property type="entry name" value="DUF4371 DOMAIN-CONTAINING PROTEIN"/>
    <property type="match status" value="1"/>
</dbReference>
<evidence type="ECO:0000313" key="5">
    <source>
        <dbReference type="Proteomes" id="UP001633002"/>
    </source>
</evidence>
<keyword evidence="5" id="KW-1185">Reference proteome</keyword>
<feature type="compositionally biased region" description="Polar residues" evidence="1">
    <location>
        <begin position="1"/>
        <end position="18"/>
    </location>
</feature>
<dbReference type="Proteomes" id="UP001633002">
    <property type="component" value="Unassembled WGS sequence"/>
</dbReference>
<feature type="compositionally biased region" description="Polar residues" evidence="1">
    <location>
        <begin position="32"/>
        <end position="43"/>
    </location>
</feature>
<dbReference type="PANTHER" id="PTHR46880">
    <property type="entry name" value="RAS-ASSOCIATING DOMAIN-CONTAINING PROTEIN"/>
    <property type="match status" value="1"/>
</dbReference>
<dbReference type="Pfam" id="PF14291">
    <property type="entry name" value="DUF4371"/>
    <property type="match status" value="1"/>
</dbReference>
<accession>A0ABD3I427</accession>
<evidence type="ECO:0008006" key="6">
    <source>
        <dbReference type="Google" id="ProtNLM"/>
    </source>
</evidence>
<dbReference type="InterPro" id="IPR057456">
    <property type="entry name" value="Znf_C17orf113"/>
</dbReference>
<dbReference type="InterPro" id="IPR025398">
    <property type="entry name" value="DUF4371"/>
</dbReference>
<name>A0ABD3I427_9MARC</name>
<feature type="region of interest" description="Disordered" evidence="1">
    <location>
        <begin position="1"/>
        <end position="61"/>
    </location>
</feature>
<evidence type="ECO:0000259" key="2">
    <source>
        <dbReference type="Pfam" id="PF14291"/>
    </source>
</evidence>
<feature type="domain" description="DUF4371" evidence="2">
    <location>
        <begin position="226"/>
        <end position="316"/>
    </location>
</feature>
<sequence length="381" mass="42364">MTGKRSGNFSTGKGTQTWRKQKSLADFGISTPVVSGQVQPGTARSQLQSSGSSSRSRSDSDVGETWIIEGQVVSIKEAREAWKDEWLLTYPWIDWDSERALIFCKPCKEGGSRCTYGMKGGISIKTSAFKEHARSAQHAKYSYAYYVAKEQMQKSIAKARVRAESSLKNLFFTAYLLGKENIAFAKYPKVCALLKALDTPLPGELYQCDKAAASMVETISDVLLERTLVRVKASPFFGIMMDESTDISVTNNLVVFATFLEYGNVECAFLGSVPVIDRGAEQVTQLLIELLSKWGLSHERFVAFGSDGASVMTGYFRKSSKRRDQLKSLQETFNDAHRSLKRFIRVRWLSRAQAVVSLCNSLESVLTLLQNSRSSEDHGIG</sequence>
<dbReference type="EMBL" id="JBJQOH010000002">
    <property type="protein sequence ID" value="KAL3698460.1"/>
    <property type="molecule type" value="Genomic_DNA"/>
</dbReference>
<reference evidence="4 5" key="1">
    <citation type="submission" date="2024-09" db="EMBL/GenBank/DDBJ databases">
        <title>Chromosome-scale assembly of Riccia sorocarpa.</title>
        <authorList>
            <person name="Paukszto L."/>
        </authorList>
    </citation>
    <scope>NUCLEOTIDE SEQUENCE [LARGE SCALE GENOMIC DNA]</scope>
    <source>
        <strain evidence="4">LP-2024</strain>
        <tissue evidence="4">Aerial parts of the thallus</tissue>
    </source>
</reference>
<feature type="compositionally biased region" description="Low complexity" evidence="1">
    <location>
        <begin position="44"/>
        <end position="55"/>
    </location>
</feature>
<dbReference type="Pfam" id="PF25431">
    <property type="entry name" value="zf-C17orf113"/>
    <property type="match status" value="1"/>
</dbReference>
<evidence type="ECO:0000259" key="3">
    <source>
        <dbReference type="Pfam" id="PF25431"/>
    </source>
</evidence>
<comment type="caution">
    <text evidence="4">The sequence shown here is derived from an EMBL/GenBank/DDBJ whole genome shotgun (WGS) entry which is preliminary data.</text>
</comment>
<protein>
    <recommendedName>
        <fullName evidence="6">DUF4371 domain-containing protein</fullName>
    </recommendedName>
</protein>
<dbReference type="AlphaFoldDB" id="A0ABD3I427"/>
<gene>
    <name evidence="4" type="ORF">R1sor_012536</name>
</gene>
<proteinExistence type="predicted"/>
<feature type="domain" description="C17orf113 probable zinc finger" evidence="3">
    <location>
        <begin position="90"/>
        <end position="140"/>
    </location>
</feature>